<dbReference type="Proteomes" id="UP000199140">
    <property type="component" value="Unassembled WGS sequence"/>
</dbReference>
<reference evidence="3 5" key="2">
    <citation type="submission" date="2016-10" db="EMBL/GenBank/DDBJ databases">
        <authorList>
            <person name="Varghese N."/>
            <person name="Submissions S."/>
        </authorList>
    </citation>
    <scope>NUCLEOTIDE SEQUENCE [LARGE SCALE GENOMIC DNA]</scope>
    <source>
        <strain evidence="3 5">CBMB27</strain>
    </source>
</reference>
<protein>
    <submittedName>
        <fullName evidence="3">Acetyltransferase (GNAT) family protein</fullName>
    </submittedName>
    <submittedName>
        <fullName evidence="2">Protein Metabolism</fullName>
    </submittedName>
</protein>
<feature type="domain" description="N-acetyltransferase" evidence="1">
    <location>
        <begin position="116"/>
        <end position="251"/>
    </location>
</feature>
<proteinExistence type="predicted"/>
<dbReference type="InterPro" id="IPR056935">
    <property type="entry name" value="Rv0428c-like_C"/>
</dbReference>
<evidence type="ECO:0000313" key="2">
    <source>
        <dbReference type="EMBL" id="APT29542.1"/>
    </source>
</evidence>
<dbReference type="GO" id="GO:0016747">
    <property type="term" value="F:acyltransferase activity, transferring groups other than amino-acyl groups"/>
    <property type="evidence" value="ECO:0007669"/>
    <property type="project" value="InterPro"/>
</dbReference>
<dbReference type="InterPro" id="IPR000182">
    <property type="entry name" value="GNAT_dom"/>
</dbReference>
<organism evidence="3 5">
    <name type="scientific">Methylobacterium phyllosphaerae</name>
    <dbReference type="NCBI Taxonomy" id="418223"/>
    <lineage>
        <taxon>Bacteria</taxon>
        <taxon>Pseudomonadati</taxon>
        <taxon>Pseudomonadota</taxon>
        <taxon>Alphaproteobacteria</taxon>
        <taxon>Hyphomicrobiales</taxon>
        <taxon>Methylobacteriaceae</taxon>
        <taxon>Methylobacterium</taxon>
    </lineage>
</organism>
<dbReference type="AlphaFoldDB" id="A0AAE8HR26"/>
<reference evidence="2 4" key="1">
    <citation type="submission" date="2016-04" db="EMBL/GenBank/DDBJ databases">
        <title>Complete genome sequencing and analysis of CBMB27, Methylobacterium phyllosphaerae isolated from leaf tissues of rice (Oryza sativa L.).</title>
        <authorList>
            <person name="Lee Y."/>
            <person name="Hwangbo K."/>
            <person name="Chung H."/>
            <person name="Yoo J."/>
            <person name="Kim K.Y."/>
            <person name="Sa T.M."/>
            <person name="Um Y."/>
            <person name="Madhaiyan M."/>
        </authorList>
    </citation>
    <scope>NUCLEOTIDE SEQUENCE [LARGE SCALE GENOMIC DNA]</scope>
    <source>
        <strain evidence="2 4">CBMB27</strain>
    </source>
</reference>
<name>A0AAE8HR26_9HYPH</name>
<dbReference type="KEGG" id="mphy:MCBMB27_00251"/>
<dbReference type="EMBL" id="FOPK01000008">
    <property type="protein sequence ID" value="SFG80008.1"/>
    <property type="molecule type" value="Genomic_DNA"/>
</dbReference>
<accession>A0AAE8HR26</accession>
<sequence length="251" mass="26723">MVTDLEQAWRVEEACLNAWPSPRELLIHGYLLRAAGGRSKRQNSVTPMRGSGAPGPAIEAARAIYERLGRRAIFRIPAIAPQMEPLLSHADFAVVDETCTLLRALDDLPAVPEPAATVAAVPGEDWLAVRDAVNHADAAAAQVFRDTVAALSLPRAFAAALAEGGIGAIAFGVLDGGCLVIEAVATPEPLRGRGHARRAVAALLRWGRAEGARAACLQVVAANTPARALYRALGFERELYRYHYRVGPEPG</sequence>
<dbReference type="PROSITE" id="PS51186">
    <property type="entry name" value="GNAT"/>
    <property type="match status" value="1"/>
</dbReference>
<evidence type="ECO:0000313" key="3">
    <source>
        <dbReference type="EMBL" id="SFG80008.1"/>
    </source>
</evidence>
<keyword evidence="4" id="KW-1185">Reference proteome</keyword>
<evidence type="ECO:0000313" key="5">
    <source>
        <dbReference type="Proteomes" id="UP000199140"/>
    </source>
</evidence>
<dbReference type="Pfam" id="PF24553">
    <property type="entry name" value="Rv0428c_C"/>
    <property type="match status" value="1"/>
</dbReference>
<evidence type="ECO:0000259" key="1">
    <source>
        <dbReference type="PROSITE" id="PS51186"/>
    </source>
</evidence>
<dbReference type="InterPro" id="IPR016181">
    <property type="entry name" value="Acyl_CoA_acyltransferase"/>
</dbReference>
<evidence type="ECO:0000313" key="4">
    <source>
        <dbReference type="Proteomes" id="UP000185487"/>
    </source>
</evidence>
<dbReference type="Gene3D" id="3.40.630.30">
    <property type="match status" value="1"/>
</dbReference>
<dbReference type="SUPFAM" id="SSF55729">
    <property type="entry name" value="Acyl-CoA N-acyltransferases (Nat)"/>
    <property type="match status" value="1"/>
</dbReference>
<dbReference type="Proteomes" id="UP000185487">
    <property type="component" value="Chromosome"/>
</dbReference>
<dbReference type="EMBL" id="CP015367">
    <property type="protein sequence ID" value="APT29542.1"/>
    <property type="molecule type" value="Genomic_DNA"/>
</dbReference>
<gene>
    <name evidence="2" type="ORF">MCBMB27_00251</name>
    <name evidence="3" type="ORF">SAMN05192567_10883</name>
</gene>